<gene>
    <name evidence="2" type="ORF">FUA48_01615</name>
</gene>
<dbReference type="Proteomes" id="UP000321222">
    <property type="component" value="Chromosome"/>
</dbReference>
<name>A0A5B9FRH5_9FLAO</name>
<evidence type="ECO:0000313" key="3">
    <source>
        <dbReference type="Proteomes" id="UP000321222"/>
    </source>
</evidence>
<dbReference type="EMBL" id="CP042831">
    <property type="protein sequence ID" value="QEE48318.1"/>
    <property type="molecule type" value="Genomic_DNA"/>
</dbReference>
<keyword evidence="1" id="KW-0732">Signal</keyword>
<sequence length="269" mass="31630">MKYLFNRNLFFLSGLITILLNSFTASAQSQLTKEETREVVKKMFESSEKINTVVYKMNYQSKSLTQKDTLCTIAVCSLYIAPKDRLKAYHIVEETSAEGKFFSYMKYDGKRTFNVDRLVDSLDVYKEPYIDKGKRMTQQIVQSYSYLLLGEYFALRKSSGKDDSQGANVLITEEMLKDKEVYCITINFKDNEDARDKVNKLYINKSNYLPIGGYFFARWENMEEYNYYEIEYLAINPEISLEKFKVDKNQTINLAERYKVFKEKIKDQG</sequence>
<accession>A0A5B9FRH5</accession>
<dbReference type="KEGG" id="fak:FUA48_01615"/>
<feature type="chain" id="PRO_5022816885" evidence="1">
    <location>
        <begin position="28"/>
        <end position="269"/>
    </location>
</feature>
<organism evidence="2 3">
    <name type="scientific">Flavobacterium alkalisoli</name>
    <dbReference type="NCBI Taxonomy" id="2602769"/>
    <lineage>
        <taxon>Bacteria</taxon>
        <taxon>Pseudomonadati</taxon>
        <taxon>Bacteroidota</taxon>
        <taxon>Flavobacteriia</taxon>
        <taxon>Flavobacteriales</taxon>
        <taxon>Flavobacteriaceae</taxon>
        <taxon>Flavobacterium</taxon>
    </lineage>
</organism>
<dbReference type="RefSeq" id="WP_147581813.1">
    <property type="nucleotide sequence ID" value="NZ_CP042831.1"/>
</dbReference>
<evidence type="ECO:0000313" key="2">
    <source>
        <dbReference type="EMBL" id="QEE48318.1"/>
    </source>
</evidence>
<dbReference type="OrthoDB" id="1340426at2"/>
<reference evidence="2 3" key="1">
    <citation type="submission" date="2019-08" db="EMBL/GenBank/DDBJ databases">
        <title>Flavobacterium alkalisoli sp. nov., isolated from rhizosphere soil of Suaeda salsa.</title>
        <authorList>
            <person name="Sun J.-Q."/>
            <person name="Xu L."/>
        </authorList>
    </citation>
    <scope>NUCLEOTIDE SEQUENCE [LARGE SCALE GENOMIC DNA]</scope>
    <source>
        <strain evidence="2 3">XS-5</strain>
    </source>
</reference>
<protein>
    <submittedName>
        <fullName evidence="2">Uncharacterized protein</fullName>
    </submittedName>
</protein>
<evidence type="ECO:0000256" key="1">
    <source>
        <dbReference type="SAM" id="SignalP"/>
    </source>
</evidence>
<dbReference type="AlphaFoldDB" id="A0A5B9FRH5"/>
<proteinExistence type="predicted"/>
<keyword evidence="3" id="KW-1185">Reference proteome</keyword>
<feature type="signal peptide" evidence="1">
    <location>
        <begin position="1"/>
        <end position="27"/>
    </location>
</feature>